<gene>
    <name evidence="2" type="ORF">PUP29_06695</name>
</gene>
<sequence>MNERTRLKAALKGEKAERHAWYGDLSYWYGALEKQGKLEKRYCGEEGYLRFHKDLGVGICFYAPLMWKTNYPKWAEFKEQEKGGQRSRELITPKGTLRSLETYMPEAYTWAITEHFVKTPEDLEIYADICRETRYEAQYEEYERIDRLWGEDGIAVGIAPLGSCPLQRMIARIAGVENTYGIYAQNPERFRQVMDEIAESELPLFHILANSPADLIEFPENLSADITGRNFFEQYNMPFYQKRNGLLHAAGKYTSIHNDGMLAATWDMIAPSGFDVVEAVTPAPVGDLEMTELRKKAGEQIVIWGGIPGALFSELYSDAFFEEYLLRLAETFREDARFVFGVADQVPPDGVWQRVKKVRDIVENLT</sequence>
<dbReference type="GO" id="GO:0006779">
    <property type="term" value="P:porphyrin-containing compound biosynthetic process"/>
    <property type="evidence" value="ECO:0007669"/>
    <property type="project" value="InterPro"/>
</dbReference>
<dbReference type="AlphaFoldDB" id="A0AAU8A595"/>
<dbReference type="SUPFAM" id="SSF51726">
    <property type="entry name" value="UROD/MetE-like"/>
    <property type="match status" value="1"/>
</dbReference>
<name>A0AAU8A595_9FIRM</name>
<proteinExistence type="predicted"/>
<dbReference type="EMBL" id="CP117826">
    <property type="protein sequence ID" value="XCC61226.1"/>
    <property type="molecule type" value="Genomic_DNA"/>
</dbReference>
<protein>
    <submittedName>
        <fullName evidence="2">Uroporphyrinogen decarboxylase family protein</fullName>
    </submittedName>
</protein>
<dbReference type="Pfam" id="PF01208">
    <property type="entry name" value="URO-D"/>
    <property type="match status" value="1"/>
</dbReference>
<dbReference type="Gene3D" id="3.20.20.210">
    <property type="match status" value="1"/>
</dbReference>
<accession>A0AAU8A595</accession>
<dbReference type="InterPro" id="IPR038071">
    <property type="entry name" value="UROD/MetE-like_sf"/>
</dbReference>
<reference evidence="2" key="1">
    <citation type="submission" date="2023-02" db="EMBL/GenBank/DDBJ databases">
        <title>Gut commensal Christensenella minuta modulates host metabolism via a new class of secondary bile acids.</title>
        <authorList>
            <person name="Liu C."/>
        </authorList>
    </citation>
    <scope>NUCLEOTIDE SEQUENCE</scope>
    <source>
        <strain evidence="2">CA70</strain>
    </source>
</reference>
<dbReference type="InterPro" id="IPR000257">
    <property type="entry name" value="Uroporphyrinogen_deCOase"/>
</dbReference>
<evidence type="ECO:0000313" key="2">
    <source>
        <dbReference type="EMBL" id="XCC61226.1"/>
    </source>
</evidence>
<feature type="domain" description="Uroporphyrinogen decarboxylase (URO-D)" evidence="1">
    <location>
        <begin position="174"/>
        <end position="363"/>
    </location>
</feature>
<dbReference type="RefSeq" id="WP_079546625.1">
    <property type="nucleotide sequence ID" value="NZ_CP117826.1"/>
</dbReference>
<dbReference type="GO" id="GO:0004853">
    <property type="term" value="F:uroporphyrinogen decarboxylase activity"/>
    <property type="evidence" value="ECO:0007669"/>
    <property type="project" value="InterPro"/>
</dbReference>
<evidence type="ECO:0000259" key="1">
    <source>
        <dbReference type="Pfam" id="PF01208"/>
    </source>
</evidence>
<organism evidence="2">
    <name type="scientific">Christensenella massiliensis</name>
    <dbReference type="NCBI Taxonomy" id="1805714"/>
    <lineage>
        <taxon>Bacteria</taxon>
        <taxon>Bacillati</taxon>
        <taxon>Bacillota</taxon>
        <taxon>Clostridia</taxon>
        <taxon>Christensenellales</taxon>
        <taxon>Christensenellaceae</taxon>
        <taxon>Christensenella</taxon>
    </lineage>
</organism>